<dbReference type="PANTHER" id="PTHR31938">
    <property type="entry name" value="NUCLEAR SPECKLE SPLICING REGULATORY PROTEIN 1"/>
    <property type="match status" value="1"/>
</dbReference>
<accession>A0ABN8PSB9</accession>
<evidence type="ECO:0000256" key="2">
    <source>
        <dbReference type="ARBA" id="ARBA00023054"/>
    </source>
</evidence>
<evidence type="ECO:0000256" key="1">
    <source>
        <dbReference type="ARBA" id="ARBA00010126"/>
    </source>
</evidence>
<feature type="domain" description="Nuclear speckle splicing regulatory protein 1 N-terminal" evidence="4">
    <location>
        <begin position="60"/>
        <end position="177"/>
    </location>
</feature>
<feature type="region of interest" description="Disordered" evidence="3">
    <location>
        <begin position="150"/>
        <end position="174"/>
    </location>
</feature>
<comment type="similarity">
    <text evidence="1">Belongs to the NSRP1 family.</text>
</comment>
<gene>
    <name evidence="5" type="ORF">PLOB_00047509</name>
</gene>
<reference evidence="5 6" key="1">
    <citation type="submission" date="2022-05" db="EMBL/GenBank/DDBJ databases">
        <authorList>
            <consortium name="Genoscope - CEA"/>
            <person name="William W."/>
        </authorList>
    </citation>
    <scope>NUCLEOTIDE SEQUENCE [LARGE SCALE GENOMIC DNA]</scope>
</reference>
<dbReference type="InterPro" id="IPR018612">
    <property type="entry name" value="NSRP1_N"/>
</dbReference>
<comment type="caution">
    <text evidence="5">The sequence shown here is derived from an EMBL/GenBank/DDBJ whole genome shotgun (WGS) entry which is preliminary data.</text>
</comment>
<evidence type="ECO:0000256" key="3">
    <source>
        <dbReference type="SAM" id="MobiDB-lite"/>
    </source>
</evidence>
<dbReference type="PANTHER" id="PTHR31938:SF4">
    <property type="entry name" value="NUCLEAR SPECKLE SPLICING REGULATORY PROTEIN 1"/>
    <property type="match status" value="1"/>
</dbReference>
<evidence type="ECO:0000313" key="5">
    <source>
        <dbReference type="EMBL" id="CAH3149842.1"/>
    </source>
</evidence>
<feature type="compositionally biased region" description="Basic residues" evidence="3">
    <location>
        <begin position="262"/>
        <end position="276"/>
    </location>
</feature>
<feature type="region of interest" description="Disordered" evidence="3">
    <location>
        <begin position="194"/>
        <end position="427"/>
    </location>
</feature>
<feature type="compositionally biased region" description="Polar residues" evidence="3">
    <location>
        <begin position="194"/>
        <end position="203"/>
    </location>
</feature>
<evidence type="ECO:0000259" key="4">
    <source>
        <dbReference type="Pfam" id="PF09745"/>
    </source>
</evidence>
<dbReference type="InterPro" id="IPR042816">
    <property type="entry name" value="Nsrp1"/>
</dbReference>
<keyword evidence="6" id="KW-1185">Reference proteome</keyword>
<name>A0ABN8PSB9_9CNID</name>
<feature type="compositionally biased region" description="Basic and acidic residues" evidence="3">
    <location>
        <begin position="315"/>
        <end position="386"/>
    </location>
</feature>
<organism evidence="5 6">
    <name type="scientific">Porites lobata</name>
    <dbReference type="NCBI Taxonomy" id="104759"/>
    <lineage>
        <taxon>Eukaryota</taxon>
        <taxon>Metazoa</taxon>
        <taxon>Cnidaria</taxon>
        <taxon>Anthozoa</taxon>
        <taxon>Hexacorallia</taxon>
        <taxon>Scleractinia</taxon>
        <taxon>Fungiina</taxon>
        <taxon>Poritidae</taxon>
        <taxon>Porites</taxon>
    </lineage>
</organism>
<dbReference type="Pfam" id="PF09745">
    <property type="entry name" value="NSRP1_N"/>
    <property type="match status" value="1"/>
</dbReference>
<sequence length="427" mass="50348">MGEPKRYGLIIPSKKSGNKPIKKLAVFGNDSSDDEDSAHKEVNLSLIQEAQKKKQMKQTQIEIQKALREDPTVYEYDAVYDEMEEKKKAANVKVPEKDRKPKYIEGLLKSAAARKREFERTVERQVQKEREKEEGQFNDKEAFVTEAFRKKMQEQAEEEERLKRREAIDAANDVTKQKDLSLFYRNLLNRNVSLGGSFTADNATKTDSHEEKNNRGESKQKEEEATQDTFDDKQSEKHKNKDDKRHSTSEEISRENRGRPSSPRHSRHQDHGRRKRRDSESDEDGRKQSSDSPERERRRHSDKERHDKEHRKKSSHSERHRSSYDDNRHSDRSRTSHDDRRERDRKRDRGERDRKEIDSAEKTDKESSNVDQKPKDSKEKVKEETVGKFAKRSTDETVMSAKERYLARKRARDAENTTMRNDDSDEE</sequence>
<protein>
    <recommendedName>
        <fullName evidence="4">Nuclear speckle splicing regulatory protein 1 N-terminal domain-containing protein</fullName>
    </recommendedName>
</protein>
<proteinExistence type="inferred from homology"/>
<feature type="compositionally biased region" description="Basic and acidic residues" evidence="3">
    <location>
        <begin position="284"/>
        <end position="307"/>
    </location>
</feature>
<dbReference type="EMBL" id="CALNXK010000087">
    <property type="protein sequence ID" value="CAH3149842.1"/>
    <property type="molecule type" value="Genomic_DNA"/>
</dbReference>
<keyword evidence="2" id="KW-0175">Coiled coil</keyword>
<dbReference type="Proteomes" id="UP001159405">
    <property type="component" value="Unassembled WGS sequence"/>
</dbReference>
<feature type="compositionally biased region" description="Basic and acidic residues" evidence="3">
    <location>
        <begin position="150"/>
        <end position="168"/>
    </location>
</feature>
<feature type="compositionally biased region" description="Basic and acidic residues" evidence="3">
    <location>
        <begin position="204"/>
        <end position="258"/>
    </location>
</feature>
<evidence type="ECO:0000313" key="6">
    <source>
        <dbReference type="Proteomes" id="UP001159405"/>
    </source>
</evidence>